<reference evidence="2" key="1">
    <citation type="submission" date="2013-10" db="EMBL/GenBank/DDBJ databases">
        <title>Genome sequencing of Onchocerca volvulus.</title>
        <authorList>
            <person name="Cotton J."/>
            <person name="Tsai J."/>
            <person name="Stanley E."/>
            <person name="Tracey A."/>
            <person name="Holroyd N."/>
            <person name="Lustigman S."/>
            <person name="Berriman M."/>
        </authorList>
    </citation>
    <scope>NUCLEOTIDE SEQUENCE</scope>
</reference>
<accession>A0A8R1XZ61</accession>
<name>A0A8R1XZ61_ONCVO</name>
<reference evidence="1" key="2">
    <citation type="submission" date="2022-06" db="UniProtKB">
        <authorList>
            <consortium name="EnsemblMetazoa"/>
        </authorList>
    </citation>
    <scope>IDENTIFICATION</scope>
</reference>
<dbReference type="EMBL" id="CMVM020000181">
    <property type="status" value="NOT_ANNOTATED_CDS"/>
    <property type="molecule type" value="Genomic_DNA"/>
</dbReference>
<keyword evidence="2" id="KW-1185">Reference proteome</keyword>
<protein>
    <submittedName>
        <fullName evidence="1">Uncharacterized protein</fullName>
    </submittedName>
</protein>
<evidence type="ECO:0000313" key="2">
    <source>
        <dbReference type="Proteomes" id="UP000024404"/>
    </source>
</evidence>
<sequence length="133" mass="15475">MRCEVCLRCWKIFSMESILLRINSAIYILDDIHEQFTIVHCNFDFKIYSTIPGKEELNSELIPTCPIFFESNNFNIIKTPLKSANYEFITLTDITNIGSINDFISADPGNFPGKYIPKLVRYLKVYAFLLELF</sequence>
<dbReference type="Proteomes" id="UP000024404">
    <property type="component" value="Unassembled WGS sequence"/>
</dbReference>
<organism evidence="1 2">
    <name type="scientific">Onchocerca volvulus</name>
    <dbReference type="NCBI Taxonomy" id="6282"/>
    <lineage>
        <taxon>Eukaryota</taxon>
        <taxon>Metazoa</taxon>
        <taxon>Ecdysozoa</taxon>
        <taxon>Nematoda</taxon>
        <taxon>Chromadorea</taxon>
        <taxon>Rhabditida</taxon>
        <taxon>Spirurina</taxon>
        <taxon>Spiruromorpha</taxon>
        <taxon>Filarioidea</taxon>
        <taxon>Onchocercidae</taxon>
        <taxon>Onchocerca</taxon>
    </lineage>
</organism>
<dbReference type="EnsemblMetazoa" id="OVOC6838.1">
    <property type="protein sequence ID" value="OVOC6838.1"/>
    <property type="gene ID" value="WBGene00243647"/>
</dbReference>
<proteinExistence type="predicted"/>
<evidence type="ECO:0000313" key="1">
    <source>
        <dbReference type="EnsemblMetazoa" id="OVOC6838.1"/>
    </source>
</evidence>
<dbReference type="AlphaFoldDB" id="A0A8R1XZ61"/>